<accession>A0AAQ3JH72</accession>
<dbReference type="PANTHER" id="PTHR42867">
    <property type="entry name" value="MEMBRANE PROTEIN-RELATED"/>
    <property type="match status" value="1"/>
</dbReference>
<dbReference type="GeneID" id="92742059"/>
<keyword evidence="1" id="KW-0472">Membrane</keyword>
<evidence type="ECO:0000256" key="1">
    <source>
        <dbReference type="SAM" id="Phobius"/>
    </source>
</evidence>
<keyword evidence="1" id="KW-1133">Transmembrane helix</keyword>
<dbReference type="PANTHER" id="PTHR42867:SF1">
    <property type="entry name" value="MEMBRANE PROTEIN-RELATED"/>
    <property type="match status" value="1"/>
</dbReference>
<dbReference type="RefSeq" id="WP_306856418.1">
    <property type="nucleotide sequence ID" value="NZ_CP132968.1"/>
</dbReference>
<dbReference type="Proteomes" id="UP001243496">
    <property type="component" value="Chromosome"/>
</dbReference>
<evidence type="ECO:0000313" key="3">
    <source>
        <dbReference type="Proteomes" id="UP001243496"/>
    </source>
</evidence>
<keyword evidence="1" id="KW-0812">Transmembrane</keyword>
<dbReference type="InterPro" id="IPR010787">
    <property type="entry name" value="DUF1385"/>
</dbReference>
<protein>
    <submittedName>
        <fullName evidence="2">DUF1385 domain-containing protein</fullName>
    </submittedName>
</protein>
<sequence>MAVRIGGQAVIEGVMMKNMDRYAVSVRKPNGKIETKVEECVSFAEKHPLFQLPVFRGMVNFLESMVIGMKTLNYSASFYEDEEEQTESRTEQLLEKILGEKAEKIIMGIVLVFSLAISIGLFMILPYIASEALGKLIRNEYVILFMEGIIRIAIFLGYIVLISRMEDIKRVFMYHGAEHKTINCLEAGVPLTPENVDNFSRLHKRCGTSFIFIVMIISMVFFFFIRVDTTWLRIVLRLLFLPLVAGVSYEFIRLAGSSDHPLVQIFSKPGLALQRLTTKEPDHSMIEVAIASVEGVFDWREYLENLHKGEQKEDE</sequence>
<name>A0AAQ3JH72_ANAHA</name>
<feature type="transmembrane region" description="Helical" evidence="1">
    <location>
        <begin position="206"/>
        <end position="225"/>
    </location>
</feature>
<proteinExistence type="predicted"/>
<evidence type="ECO:0000313" key="2">
    <source>
        <dbReference type="EMBL" id="WMD16025.1"/>
    </source>
</evidence>
<dbReference type="Pfam" id="PF07136">
    <property type="entry name" value="DUF1385"/>
    <property type="match status" value="1"/>
</dbReference>
<feature type="transmembrane region" description="Helical" evidence="1">
    <location>
        <begin position="141"/>
        <end position="161"/>
    </location>
</feature>
<dbReference type="EMBL" id="CP132968">
    <property type="protein sequence ID" value="WMD16025.1"/>
    <property type="molecule type" value="Genomic_DNA"/>
</dbReference>
<dbReference type="AlphaFoldDB" id="A0AAQ3JH72"/>
<feature type="transmembrane region" description="Helical" evidence="1">
    <location>
        <begin position="105"/>
        <end position="129"/>
    </location>
</feature>
<organism evidence="2 3">
    <name type="scientific">Anaerostipes hadrus</name>
    <dbReference type="NCBI Taxonomy" id="649756"/>
    <lineage>
        <taxon>Bacteria</taxon>
        <taxon>Bacillati</taxon>
        <taxon>Bacillota</taxon>
        <taxon>Clostridia</taxon>
        <taxon>Lachnospirales</taxon>
        <taxon>Lachnospiraceae</taxon>
        <taxon>Anaerostipes</taxon>
    </lineage>
</organism>
<gene>
    <name evidence="2" type="ORF">RBI15_11675</name>
</gene>
<reference evidence="2" key="1">
    <citation type="submission" date="2023-08" db="EMBL/GenBank/DDBJ databases">
        <title>Complete Genome Sequences of butyrate producing Anaerostipes hadrus strains BA1 and GIF7 isolated from the terminal ileum of a healthy lean male.</title>
        <authorList>
            <person name="Low A."/>
            <person name="Sheludchenko M."/>
            <person name="Cheng H.E."/>
            <person name="Koh X.Q."/>
            <person name="Lee J."/>
        </authorList>
    </citation>
    <scope>NUCLEOTIDE SEQUENCE</scope>
    <source>
        <strain evidence="2">BA1</strain>
    </source>
</reference>